<feature type="transmembrane region" description="Helical" evidence="1">
    <location>
        <begin position="6"/>
        <end position="24"/>
    </location>
</feature>
<feature type="non-terminal residue" evidence="2">
    <location>
        <position position="1"/>
    </location>
</feature>
<sequence>THNLFPASSVVAIDCPFIVLLLIFSPPE</sequence>
<dbReference type="EMBL" id="AJSR01001570">
    <property type="protein sequence ID" value="EKM30615.1"/>
    <property type="molecule type" value="Genomic_DNA"/>
</dbReference>
<comment type="caution">
    <text evidence="2">The sequence shown here is derived from an EMBL/GenBank/DDBJ whole genome shotgun (WGS) entry which is preliminary data.</text>
</comment>
<keyword evidence="1" id="KW-0812">Transmembrane</keyword>
<evidence type="ECO:0000313" key="3">
    <source>
        <dbReference type="Proteomes" id="UP000008367"/>
    </source>
</evidence>
<dbReference type="AlphaFoldDB" id="A0A454CW34"/>
<accession>A0A454CW34</accession>
<name>A0A454CW34_VIBHA</name>
<proteinExistence type="predicted"/>
<reference evidence="2 3" key="1">
    <citation type="submission" date="2012-10" db="EMBL/GenBank/DDBJ databases">
        <title>Genome sequence of Vibrio Cholerae HENC-02.</title>
        <authorList>
            <person name="Eppinger M."/>
            <person name="Hasan N.A."/>
            <person name="Sengamalay N."/>
            <person name="Hine E."/>
            <person name="Su Q."/>
            <person name="Daugherty S.C."/>
            <person name="Young S."/>
            <person name="Sadzewicz L."/>
            <person name="Tallon L."/>
            <person name="Cebula T.A."/>
            <person name="Ravel J."/>
            <person name="Colwell R.R."/>
        </authorList>
    </citation>
    <scope>NUCLEOTIDE SEQUENCE [LARGE SCALE GENOMIC DNA]</scope>
    <source>
        <strain evidence="2 3">HENC-02</strain>
    </source>
</reference>
<keyword evidence="1" id="KW-0472">Membrane</keyword>
<organism evidence="2 3">
    <name type="scientific">Vibrio harveyi</name>
    <name type="common">Beneckea harveyi</name>
    <dbReference type="NCBI Taxonomy" id="669"/>
    <lineage>
        <taxon>Bacteria</taxon>
        <taxon>Pseudomonadati</taxon>
        <taxon>Pseudomonadota</taxon>
        <taxon>Gammaproteobacteria</taxon>
        <taxon>Vibrionales</taxon>
        <taxon>Vibrionaceae</taxon>
        <taxon>Vibrio</taxon>
    </lineage>
</organism>
<evidence type="ECO:0000256" key="1">
    <source>
        <dbReference type="SAM" id="Phobius"/>
    </source>
</evidence>
<evidence type="ECO:0000313" key="2">
    <source>
        <dbReference type="EMBL" id="EKM30615.1"/>
    </source>
</evidence>
<keyword evidence="1" id="KW-1133">Transmembrane helix</keyword>
<gene>
    <name evidence="2" type="ORF">VCHENC02_3666B</name>
</gene>
<protein>
    <submittedName>
        <fullName evidence="2">Uncharacterized protein</fullName>
    </submittedName>
</protein>
<dbReference type="Proteomes" id="UP000008367">
    <property type="component" value="Unassembled WGS sequence"/>
</dbReference>